<reference evidence="3" key="1">
    <citation type="journal article" date="2013" name="Genome Announc.">
        <title>Draft genome sequence of the basidiomycetous yeast-like fungus Pseudozyma hubeiensis SY62, which produces an abundant amount of the biosurfactant mannosylerythritol lipids.</title>
        <authorList>
            <person name="Konishi M."/>
            <person name="Hatada Y."/>
            <person name="Horiuchi J."/>
        </authorList>
    </citation>
    <scope>NUCLEOTIDE SEQUENCE [LARGE SCALE GENOMIC DNA]</scope>
    <source>
        <strain evidence="3">SY62</strain>
    </source>
</reference>
<feature type="compositionally biased region" description="Low complexity" evidence="1">
    <location>
        <begin position="50"/>
        <end position="65"/>
    </location>
</feature>
<keyword evidence="3" id="KW-1185">Reference proteome</keyword>
<accession>R9P5M4</accession>
<proteinExistence type="predicted"/>
<dbReference type="HOGENOM" id="CLU_1525820_0_0_1"/>
<feature type="region of interest" description="Disordered" evidence="1">
    <location>
        <begin position="1"/>
        <end position="65"/>
    </location>
</feature>
<dbReference type="EMBL" id="DF238805">
    <property type="protein sequence ID" value="GAC96661.1"/>
    <property type="molecule type" value="Genomic_DNA"/>
</dbReference>
<feature type="compositionally biased region" description="Basic residues" evidence="1">
    <location>
        <begin position="27"/>
        <end position="36"/>
    </location>
</feature>
<sequence length="183" mass="19483">MTNASDTSPADAPAVAAAASAPPVTPKRGRPKKTASPKKVASPTKAKMEASPTGDDASSAASPSATAHVKFNDALKKAAIAMKMRGMTTKAISVSLNVNYKTLWNYIDRVIKAKVKLGTQDGVVAEDMSESEKRECALALKLVGWSTKDIAETLDINYKTIWNYLDRQQKAGGLPPVIHDPDM</sequence>
<dbReference type="OrthoDB" id="2556332at2759"/>
<name>R9P5M4_PSEHS</name>
<feature type="compositionally biased region" description="Low complexity" evidence="1">
    <location>
        <begin position="1"/>
        <end position="22"/>
    </location>
</feature>
<dbReference type="Pfam" id="PF13384">
    <property type="entry name" value="HTH_23"/>
    <property type="match status" value="1"/>
</dbReference>
<evidence type="ECO:0000313" key="2">
    <source>
        <dbReference type="EMBL" id="GAC96661.1"/>
    </source>
</evidence>
<dbReference type="RefSeq" id="XP_012190248.1">
    <property type="nucleotide sequence ID" value="XM_012334858.1"/>
</dbReference>
<organism evidence="2 3">
    <name type="scientific">Pseudozyma hubeiensis (strain SY62)</name>
    <name type="common">Yeast</name>
    <dbReference type="NCBI Taxonomy" id="1305764"/>
    <lineage>
        <taxon>Eukaryota</taxon>
        <taxon>Fungi</taxon>
        <taxon>Dikarya</taxon>
        <taxon>Basidiomycota</taxon>
        <taxon>Ustilaginomycotina</taxon>
        <taxon>Ustilaginomycetes</taxon>
        <taxon>Ustilaginales</taxon>
        <taxon>Ustilaginaceae</taxon>
        <taxon>Pseudozyma</taxon>
    </lineage>
</organism>
<gene>
    <name evidence="2" type="ORF">PHSY_004244</name>
</gene>
<protein>
    <submittedName>
        <fullName evidence="2">ISWI chromatin-remodeling complex ATPase ISW2</fullName>
    </submittedName>
</protein>
<dbReference type="eggNOG" id="ENOG502R42P">
    <property type="taxonomic scope" value="Eukaryota"/>
</dbReference>
<dbReference type="AlphaFoldDB" id="R9P5M4"/>
<dbReference type="Proteomes" id="UP000014071">
    <property type="component" value="Unassembled WGS sequence"/>
</dbReference>
<evidence type="ECO:0000313" key="3">
    <source>
        <dbReference type="Proteomes" id="UP000014071"/>
    </source>
</evidence>
<evidence type="ECO:0000256" key="1">
    <source>
        <dbReference type="SAM" id="MobiDB-lite"/>
    </source>
</evidence>
<dbReference type="GeneID" id="24109527"/>